<keyword evidence="2" id="KW-1185">Reference proteome</keyword>
<sequence>MAHSAQCVVSFIANLSPIYHGEEILGMHVARSLMDGTVIVPEPNDEQEPEDASVIVWCQGDSSRASEVPAYLMASNALVSYVQFHSVGRDAEYAGNLLDDLSKHFIHKTGATMCLPYREEEFAFLGKVLKATEAAGPKIAWEALKKGLGL</sequence>
<dbReference type="Proteomes" id="UP000182894">
    <property type="component" value="Unassembled WGS sequence"/>
</dbReference>
<evidence type="ECO:0000313" key="2">
    <source>
        <dbReference type="Proteomes" id="UP000182894"/>
    </source>
</evidence>
<proteinExistence type="predicted"/>
<evidence type="ECO:0000313" key="1">
    <source>
        <dbReference type="EMBL" id="SDI69010.1"/>
    </source>
</evidence>
<dbReference type="STRING" id="89065.SAMN05216605_1161"/>
<dbReference type="AlphaFoldDB" id="A0A1G8MNW0"/>
<dbReference type="RefSeq" id="WP_062384640.1">
    <property type="nucleotide sequence ID" value="NZ_BBQJ01000025.1"/>
</dbReference>
<gene>
    <name evidence="1" type="ORF">SAMN05216605_1161</name>
</gene>
<organism evidence="1 2">
    <name type="scientific">Pseudomonas abietaniphila</name>
    <dbReference type="NCBI Taxonomy" id="89065"/>
    <lineage>
        <taxon>Bacteria</taxon>
        <taxon>Pseudomonadati</taxon>
        <taxon>Pseudomonadota</taxon>
        <taxon>Gammaproteobacteria</taxon>
        <taxon>Pseudomonadales</taxon>
        <taxon>Pseudomonadaceae</taxon>
        <taxon>Pseudomonas</taxon>
    </lineage>
</organism>
<accession>A0A1G8MNW0</accession>
<reference evidence="2" key="1">
    <citation type="submission" date="2016-10" db="EMBL/GenBank/DDBJ databases">
        <authorList>
            <person name="Varghese N."/>
            <person name="Submissions S."/>
        </authorList>
    </citation>
    <scope>NUCLEOTIDE SEQUENCE [LARGE SCALE GENOMIC DNA]</scope>
    <source>
        <strain evidence="2">ATCC 700689</strain>
    </source>
</reference>
<name>A0A1G8MNW0_9PSED</name>
<dbReference type="EMBL" id="FNCO01000016">
    <property type="protein sequence ID" value="SDI69010.1"/>
    <property type="molecule type" value="Genomic_DNA"/>
</dbReference>
<dbReference type="OrthoDB" id="6024499at2"/>
<protein>
    <submittedName>
        <fullName evidence="1">Uncharacterized protein</fullName>
    </submittedName>
</protein>